<dbReference type="EMBL" id="JYJA01000026">
    <property type="protein sequence ID" value="KJL44456.1"/>
    <property type="molecule type" value="Genomic_DNA"/>
</dbReference>
<accession>A0A0M2HCV3</accession>
<evidence type="ECO:0000256" key="1">
    <source>
        <dbReference type="ARBA" id="ARBA00005854"/>
    </source>
</evidence>
<dbReference type="GO" id="GO:0051287">
    <property type="term" value="F:NAD binding"/>
    <property type="evidence" value="ECO:0007669"/>
    <property type="project" value="InterPro"/>
</dbReference>
<comment type="caution">
    <text evidence="8">The sequence shown here is derived from an EMBL/GenBank/DDBJ whole genome shotgun (WGS) entry which is preliminary data.</text>
</comment>
<dbReference type="InterPro" id="IPR036291">
    <property type="entry name" value="NAD(P)-bd_dom_sf"/>
</dbReference>
<evidence type="ECO:0000259" key="7">
    <source>
        <dbReference type="Pfam" id="PF02826"/>
    </source>
</evidence>
<dbReference type="GO" id="GO:0030267">
    <property type="term" value="F:glyoxylate reductase (NADPH) activity"/>
    <property type="evidence" value="ECO:0007669"/>
    <property type="project" value="TreeGrafter"/>
</dbReference>
<name>A0A0M2HCV3_MICTR</name>
<dbReference type="RefSeq" id="WP_045297121.1">
    <property type="nucleotide sequence ID" value="NZ_JYJA01000026.1"/>
</dbReference>
<dbReference type="Pfam" id="PF00389">
    <property type="entry name" value="2-Hacid_dh"/>
    <property type="match status" value="1"/>
</dbReference>
<organism evidence="8 9">
    <name type="scientific">Microbacterium trichothecenolyticum</name>
    <name type="common">Aureobacterium trichothecenolyticum</name>
    <dbReference type="NCBI Taxonomy" id="69370"/>
    <lineage>
        <taxon>Bacteria</taxon>
        <taxon>Bacillati</taxon>
        <taxon>Actinomycetota</taxon>
        <taxon>Actinomycetes</taxon>
        <taxon>Micrococcales</taxon>
        <taxon>Microbacteriaceae</taxon>
        <taxon>Microbacterium</taxon>
    </lineage>
</organism>
<sequence length="333" mass="35059">MKAALLMDPTLVPFVFGEQEALRLAEILDIDMTDAATCLDELRDAAHLELLLTGWGVVRLGAEQLDALPALRAVVHWGGGIGFLDEAASARGIRVSTARAANAIPVAEFTQAMITLAAKDAFWLSRRYGAEQRFVPREVAAPRAGLYRTTIGIVGASAIGTLVIEKLAASDVSVLLYDPYATPATAAALGVELVDGLGELARRSDILSIHAPETSATIGMISRDVLAALRDGATVINTARGALIDQDALVTELRAGRLRAVLDVTEPDVLEPGHPLYSLPNVFLTPHLAGSMGVELRRLGEAATAEVERFVAGEPFAHPAPPTTSSPTPAPPS</sequence>
<evidence type="ECO:0000313" key="8">
    <source>
        <dbReference type="EMBL" id="KJL44456.1"/>
    </source>
</evidence>
<reference evidence="8 9" key="1">
    <citation type="submission" date="2015-02" db="EMBL/GenBank/DDBJ databases">
        <title>Draft genome sequences of ten Microbacterium spp. with emphasis on heavy metal contaminated environments.</title>
        <authorList>
            <person name="Corretto E."/>
        </authorList>
    </citation>
    <scope>NUCLEOTIDE SEQUENCE [LARGE SCALE GENOMIC DNA]</scope>
    <source>
        <strain evidence="8 9">DSM 8608</strain>
    </source>
</reference>
<evidence type="ECO:0000256" key="3">
    <source>
        <dbReference type="ARBA" id="ARBA00023027"/>
    </source>
</evidence>
<dbReference type="OrthoDB" id="4324715at2"/>
<keyword evidence="2 4" id="KW-0560">Oxidoreductase</keyword>
<dbReference type="InterPro" id="IPR006140">
    <property type="entry name" value="D-isomer_DH_NAD-bd"/>
</dbReference>
<evidence type="ECO:0000256" key="2">
    <source>
        <dbReference type="ARBA" id="ARBA00023002"/>
    </source>
</evidence>
<evidence type="ECO:0000256" key="4">
    <source>
        <dbReference type="RuleBase" id="RU003719"/>
    </source>
</evidence>
<feature type="domain" description="D-isomer specific 2-hydroxyacid dehydrogenase catalytic" evidence="6">
    <location>
        <begin position="27"/>
        <end position="315"/>
    </location>
</feature>
<protein>
    <submittedName>
        <fullName evidence="8">D-3-phosphoglycerate dehydrogenase</fullName>
        <ecNumber evidence="8">1.1.1.95</ecNumber>
    </submittedName>
</protein>
<dbReference type="PANTHER" id="PTHR10996:SF178">
    <property type="entry name" value="2-HYDROXYACID DEHYDROGENASE YGL185C-RELATED"/>
    <property type="match status" value="1"/>
</dbReference>
<dbReference type="PANTHER" id="PTHR10996">
    <property type="entry name" value="2-HYDROXYACID DEHYDROGENASE-RELATED"/>
    <property type="match status" value="1"/>
</dbReference>
<dbReference type="GO" id="GO:0005829">
    <property type="term" value="C:cytosol"/>
    <property type="evidence" value="ECO:0007669"/>
    <property type="project" value="TreeGrafter"/>
</dbReference>
<dbReference type="Proteomes" id="UP000034098">
    <property type="component" value="Unassembled WGS sequence"/>
</dbReference>
<evidence type="ECO:0000259" key="6">
    <source>
        <dbReference type="Pfam" id="PF00389"/>
    </source>
</evidence>
<proteinExistence type="inferred from homology"/>
<evidence type="ECO:0000256" key="5">
    <source>
        <dbReference type="SAM" id="MobiDB-lite"/>
    </source>
</evidence>
<dbReference type="Pfam" id="PF02826">
    <property type="entry name" value="2-Hacid_dh_C"/>
    <property type="match status" value="1"/>
</dbReference>
<dbReference type="SUPFAM" id="SSF51735">
    <property type="entry name" value="NAD(P)-binding Rossmann-fold domains"/>
    <property type="match status" value="1"/>
</dbReference>
<dbReference type="Gene3D" id="3.40.50.720">
    <property type="entry name" value="NAD(P)-binding Rossmann-like Domain"/>
    <property type="match status" value="2"/>
</dbReference>
<evidence type="ECO:0000313" key="9">
    <source>
        <dbReference type="Proteomes" id="UP000034098"/>
    </source>
</evidence>
<dbReference type="CDD" id="cd12167">
    <property type="entry name" value="2-Hacid_dh_8"/>
    <property type="match status" value="1"/>
</dbReference>
<dbReference type="SUPFAM" id="SSF52283">
    <property type="entry name" value="Formate/glycerate dehydrogenase catalytic domain-like"/>
    <property type="match status" value="1"/>
</dbReference>
<dbReference type="EC" id="1.1.1.95" evidence="8"/>
<gene>
    <name evidence="8" type="primary">serA_1</name>
    <name evidence="8" type="ORF">RS82_00850</name>
</gene>
<dbReference type="GO" id="GO:0016618">
    <property type="term" value="F:hydroxypyruvate reductase [NAD(P)H] activity"/>
    <property type="evidence" value="ECO:0007669"/>
    <property type="project" value="TreeGrafter"/>
</dbReference>
<dbReference type="AlphaFoldDB" id="A0A0M2HCV3"/>
<dbReference type="InterPro" id="IPR050223">
    <property type="entry name" value="D-isomer_2-hydroxyacid_DH"/>
</dbReference>
<dbReference type="PATRIC" id="fig|69370.6.peg.875"/>
<keyword evidence="9" id="KW-1185">Reference proteome</keyword>
<feature type="domain" description="D-isomer specific 2-hydroxyacid dehydrogenase NAD-binding" evidence="7">
    <location>
        <begin position="133"/>
        <end position="289"/>
    </location>
</feature>
<keyword evidence="3" id="KW-0520">NAD</keyword>
<dbReference type="InterPro" id="IPR006139">
    <property type="entry name" value="D-isomer_2_OHA_DH_cat_dom"/>
</dbReference>
<dbReference type="GO" id="GO:0004617">
    <property type="term" value="F:phosphoglycerate dehydrogenase activity"/>
    <property type="evidence" value="ECO:0007669"/>
    <property type="project" value="UniProtKB-EC"/>
</dbReference>
<feature type="compositionally biased region" description="Pro residues" evidence="5">
    <location>
        <begin position="318"/>
        <end position="333"/>
    </location>
</feature>
<comment type="similarity">
    <text evidence="1 4">Belongs to the D-isomer specific 2-hydroxyacid dehydrogenase family.</text>
</comment>
<feature type="region of interest" description="Disordered" evidence="5">
    <location>
        <begin position="312"/>
        <end position="333"/>
    </location>
</feature>